<dbReference type="PROSITE" id="PS50893">
    <property type="entry name" value="ABC_TRANSPORTER_2"/>
    <property type="match status" value="1"/>
</dbReference>
<dbReference type="NCBIfam" id="NF010068">
    <property type="entry name" value="PRK13548.1"/>
    <property type="match status" value="1"/>
</dbReference>
<keyword evidence="1" id="KW-0813">Transport</keyword>
<keyword evidence="3 7" id="KW-0067">ATP-binding</keyword>
<dbReference type="GO" id="GO:0005524">
    <property type="term" value="F:ATP binding"/>
    <property type="evidence" value="ECO:0007669"/>
    <property type="project" value="UniProtKB-KW"/>
</dbReference>
<evidence type="ECO:0000256" key="1">
    <source>
        <dbReference type="ARBA" id="ARBA00022448"/>
    </source>
</evidence>
<accession>A0ABP7MFF0</accession>
<comment type="function">
    <text evidence="5">Part of the ABC transporter complex HmuTUV involved in hemin import. Responsible for energy coupling to the transport system.</text>
</comment>
<evidence type="ECO:0000313" key="7">
    <source>
        <dbReference type="EMBL" id="GAA3921056.1"/>
    </source>
</evidence>
<evidence type="ECO:0000256" key="3">
    <source>
        <dbReference type="ARBA" id="ARBA00022840"/>
    </source>
</evidence>
<gene>
    <name evidence="7" type="ORF">GCM10022277_16030</name>
</gene>
<dbReference type="CDD" id="cd03214">
    <property type="entry name" value="ABC_Iron-Siderophores_B12_Hemin"/>
    <property type="match status" value="1"/>
</dbReference>
<name>A0ABP7MFF0_9GAMM</name>
<evidence type="ECO:0000256" key="4">
    <source>
        <dbReference type="ARBA" id="ARBA00022967"/>
    </source>
</evidence>
<dbReference type="EMBL" id="BAABBN010000004">
    <property type="protein sequence ID" value="GAA3921056.1"/>
    <property type="molecule type" value="Genomic_DNA"/>
</dbReference>
<dbReference type="Proteomes" id="UP001501565">
    <property type="component" value="Unassembled WGS sequence"/>
</dbReference>
<organism evidence="7 8">
    <name type="scientific">Litoribacillus peritrichatus</name>
    <dbReference type="NCBI Taxonomy" id="718191"/>
    <lineage>
        <taxon>Bacteria</taxon>
        <taxon>Pseudomonadati</taxon>
        <taxon>Pseudomonadota</taxon>
        <taxon>Gammaproteobacteria</taxon>
        <taxon>Oceanospirillales</taxon>
        <taxon>Oceanospirillaceae</taxon>
        <taxon>Litoribacillus</taxon>
    </lineage>
</organism>
<protein>
    <submittedName>
        <fullName evidence="7">Heme ABC transporter ATP-binding protein</fullName>
    </submittedName>
</protein>
<sequence>MLSIKNLCYSVSGKQLLDIHSLDCAEGEFVSLLGANGAGKSTMFKAIGGEVLFKGEISLHRKPMKQWKNLSLAKHLGVLPQVSQLEFPFSVEEVVSLGLIPLKASKAEGRQLVLEAMKATDTVHFQKRPYSGLSGGERQRVHLARVLVQLSQAELSPLLLLDEPTSAQDLGQQHQMLSLAQSLSHDRNWGVIAILHDLNHALRYSDTCWLLDEGQVIDSGPPDMVLNAPQVNRVWGYVPQVVVSDDGKRMLL</sequence>
<dbReference type="PANTHER" id="PTHR42794:SF1">
    <property type="entry name" value="HEMIN IMPORT ATP-BINDING PROTEIN HMUV"/>
    <property type="match status" value="1"/>
</dbReference>
<dbReference type="Gene3D" id="3.40.50.300">
    <property type="entry name" value="P-loop containing nucleotide triphosphate hydrolases"/>
    <property type="match status" value="1"/>
</dbReference>
<comment type="caution">
    <text evidence="7">The sequence shown here is derived from an EMBL/GenBank/DDBJ whole genome shotgun (WGS) entry which is preliminary data.</text>
</comment>
<dbReference type="InterPro" id="IPR027417">
    <property type="entry name" value="P-loop_NTPase"/>
</dbReference>
<feature type="domain" description="ABC transporter" evidence="6">
    <location>
        <begin position="2"/>
        <end position="238"/>
    </location>
</feature>
<reference evidence="8" key="1">
    <citation type="journal article" date="2019" name="Int. J. Syst. Evol. Microbiol.">
        <title>The Global Catalogue of Microorganisms (GCM) 10K type strain sequencing project: providing services to taxonomists for standard genome sequencing and annotation.</title>
        <authorList>
            <consortium name="The Broad Institute Genomics Platform"/>
            <consortium name="The Broad Institute Genome Sequencing Center for Infectious Disease"/>
            <person name="Wu L."/>
            <person name="Ma J."/>
        </authorList>
    </citation>
    <scope>NUCLEOTIDE SEQUENCE [LARGE SCALE GENOMIC DNA]</scope>
    <source>
        <strain evidence="8">JCM 17551</strain>
    </source>
</reference>
<evidence type="ECO:0000256" key="5">
    <source>
        <dbReference type="ARBA" id="ARBA00037066"/>
    </source>
</evidence>
<evidence type="ECO:0000256" key="2">
    <source>
        <dbReference type="ARBA" id="ARBA00022741"/>
    </source>
</evidence>
<evidence type="ECO:0000259" key="6">
    <source>
        <dbReference type="PROSITE" id="PS50893"/>
    </source>
</evidence>
<proteinExistence type="predicted"/>
<keyword evidence="4" id="KW-1278">Translocase</keyword>
<keyword evidence="8" id="KW-1185">Reference proteome</keyword>
<dbReference type="InterPro" id="IPR003439">
    <property type="entry name" value="ABC_transporter-like_ATP-bd"/>
</dbReference>
<dbReference type="SMART" id="SM00382">
    <property type="entry name" value="AAA"/>
    <property type="match status" value="1"/>
</dbReference>
<dbReference type="InterPro" id="IPR003593">
    <property type="entry name" value="AAA+_ATPase"/>
</dbReference>
<dbReference type="Pfam" id="PF00005">
    <property type="entry name" value="ABC_tran"/>
    <property type="match status" value="1"/>
</dbReference>
<evidence type="ECO:0000313" key="8">
    <source>
        <dbReference type="Proteomes" id="UP001501565"/>
    </source>
</evidence>
<dbReference type="RefSeq" id="WP_344797282.1">
    <property type="nucleotide sequence ID" value="NZ_BAABBN010000004.1"/>
</dbReference>
<keyword evidence="2" id="KW-0547">Nucleotide-binding</keyword>
<dbReference type="PANTHER" id="PTHR42794">
    <property type="entry name" value="HEMIN IMPORT ATP-BINDING PROTEIN HMUV"/>
    <property type="match status" value="1"/>
</dbReference>
<dbReference type="SUPFAM" id="SSF52540">
    <property type="entry name" value="P-loop containing nucleoside triphosphate hydrolases"/>
    <property type="match status" value="1"/>
</dbReference>